<keyword evidence="2" id="KW-1133">Transmembrane helix</keyword>
<dbReference type="AlphaFoldDB" id="A0AAD9IAT8"/>
<gene>
    <name evidence="3" type="ORF">P8C59_008497</name>
</gene>
<dbReference type="EMBL" id="JAQQPM010000008">
    <property type="protein sequence ID" value="KAK2074276.1"/>
    <property type="molecule type" value="Genomic_DNA"/>
</dbReference>
<evidence type="ECO:0000313" key="4">
    <source>
        <dbReference type="Proteomes" id="UP001217918"/>
    </source>
</evidence>
<evidence type="ECO:0000256" key="1">
    <source>
        <dbReference type="ARBA" id="ARBA00010199"/>
    </source>
</evidence>
<feature type="transmembrane region" description="Helical" evidence="2">
    <location>
        <begin position="183"/>
        <end position="203"/>
    </location>
</feature>
<evidence type="ECO:0000313" key="3">
    <source>
        <dbReference type="EMBL" id="KAK2074276.1"/>
    </source>
</evidence>
<reference evidence="3" key="1">
    <citation type="journal article" date="2023" name="Mol. Plant Microbe Interact.">
        <title>Elucidating the Obligate Nature and Biological Capacity of an Invasive Fungal Corn Pathogen.</title>
        <authorList>
            <person name="MacCready J.S."/>
            <person name="Roggenkamp E.M."/>
            <person name="Gdanetz K."/>
            <person name="Chilvers M.I."/>
        </authorList>
    </citation>
    <scope>NUCLEOTIDE SEQUENCE</scope>
    <source>
        <strain evidence="3">PM02</strain>
    </source>
</reference>
<dbReference type="GO" id="GO:0016020">
    <property type="term" value="C:membrane"/>
    <property type="evidence" value="ECO:0007669"/>
    <property type="project" value="InterPro"/>
</dbReference>
<keyword evidence="2" id="KW-0472">Membrane</keyword>
<organism evidence="3 4">
    <name type="scientific">Phyllachora maydis</name>
    <dbReference type="NCBI Taxonomy" id="1825666"/>
    <lineage>
        <taxon>Eukaryota</taxon>
        <taxon>Fungi</taxon>
        <taxon>Dikarya</taxon>
        <taxon>Ascomycota</taxon>
        <taxon>Pezizomycotina</taxon>
        <taxon>Sordariomycetes</taxon>
        <taxon>Sordariomycetidae</taxon>
        <taxon>Phyllachorales</taxon>
        <taxon>Phyllachoraceae</taxon>
        <taxon>Phyllachora</taxon>
    </lineage>
</organism>
<comment type="caution">
    <text evidence="3">The sequence shown here is derived from an EMBL/GenBank/DDBJ whole genome shotgun (WGS) entry which is preliminary data.</text>
</comment>
<dbReference type="GO" id="GO:0015297">
    <property type="term" value="F:antiporter activity"/>
    <property type="evidence" value="ECO:0007669"/>
    <property type="project" value="InterPro"/>
</dbReference>
<name>A0AAD9IAT8_9PEZI</name>
<feature type="transmembrane region" description="Helical" evidence="2">
    <location>
        <begin position="142"/>
        <end position="163"/>
    </location>
</feature>
<proteinExistence type="inferred from homology"/>
<dbReference type="Pfam" id="PF01554">
    <property type="entry name" value="MatE"/>
    <property type="match status" value="1"/>
</dbReference>
<dbReference type="GO" id="GO:0042910">
    <property type="term" value="F:xenobiotic transmembrane transporter activity"/>
    <property type="evidence" value="ECO:0007669"/>
    <property type="project" value="InterPro"/>
</dbReference>
<comment type="similarity">
    <text evidence="1">Belongs to the multi antimicrobial extrusion (MATE) (TC 2.A.66.1) family.</text>
</comment>
<keyword evidence="4" id="KW-1185">Reference proteome</keyword>
<evidence type="ECO:0008006" key="5">
    <source>
        <dbReference type="Google" id="ProtNLM"/>
    </source>
</evidence>
<feature type="transmembrane region" description="Helical" evidence="2">
    <location>
        <begin position="223"/>
        <end position="239"/>
    </location>
</feature>
<accession>A0AAD9IAT8</accession>
<keyword evidence="2" id="KW-0812">Transmembrane</keyword>
<sequence length="266" mass="29201">MLLKVVAPGPACTWRFHQPISSSHKGRAMKKTMNLEYSSGEGAKEKKRRGEEDIQVRTPEFFEILKFGRVLMVAVEYDVAIRRHGDQPYQDSIVRAMRPSRAWVLAQASLPVIVAYMLQNSLQTVSVLIVGRLSAEALGTAAFSYMFAMSTAWLIGLGGTTALDTLASSSFTGSANKHELGVLLQRALLVLTAFYALVAVVWACSEGLFRALGQEEYICVQSARFLLLLIPGGLGYVWFEAMKKFLQAQGEMKHGCELLSSADEAG</sequence>
<dbReference type="PANTHER" id="PTHR11206">
    <property type="entry name" value="MULTIDRUG RESISTANCE PROTEIN"/>
    <property type="match status" value="1"/>
</dbReference>
<dbReference type="Proteomes" id="UP001217918">
    <property type="component" value="Unassembled WGS sequence"/>
</dbReference>
<dbReference type="InterPro" id="IPR002528">
    <property type="entry name" value="MATE_fam"/>
</dbReference>
<evidence type="ECO:0000256" key="2">
    <source>
        <dbReference type="SAM" id="Phobius"/>
    </source>
</evidence>
<protein>
    <recommendedName>
        <fullName evidence="5">Protein DETOXIFICATION</fullName>
    </recommendedName>
</protein>